<organism evidence="1">
    <name type="scientific">Proboscia inermis</name>
    <dbReference type="NCBI Taxonomy" id="420281"/>
    <lineage>
        <taxon>Eukaryota</taxon>
        <taxon>Sar</taxon>
        <taxon>Stramenopiles</taxon>
        <taxon>Ochrophyta</taxon>
        <taxon>Bacillariophyta</taxon>
        <taxon>Coscinodiscophyceae</taxon>
        <taxon>Rhizosoleniophycidae</taxon>
        <taxon>Rhizosoleniales</taxon>
        <taxon>Rhizosoleniaceae</taxon>
        <taxon>Proboscia</taxon>
    </lineage>
</organism>
<protein>
    <submittedName>
        <fullName evidence="1">Uncharacterized protein</fullName>
    </submittedName>
</protein>
<reference evidence="1" key="1">
    <citation type="submission" date="2021-01" db="EMBL/GenBank/DDBJ databases">
        <authorList>
            <person name="Corre E."/>
            <person name="Pelletier E."/>
            <person name="Niang G."/>
            <person name="Scheremetjew M."/>
            <person name="Finn R."/>
            <person name="Kale V."/>
            <person name="Holt S."/>
            <person name="Cochrane G."/>
            <person name="Meng A."/>
            <person name="Brown T."/>
            <person name="Cohen L."/>
        </authorList>
    </citation>
    <scope>NUCLEOTIDE SEQUENCE</scope>
    <source>
        <strain evidence="1">CCAP1064/1</strain>
    </source>
</reference>
<accession>A0A7S0C7M2</accession>
<dbReference type="AlphaFoldDB" id="A0A7S0C7M2"/>
<sequence>MAKNGVSNNADNNTNSQFIFIYTVLEDQASSIGPWGSLLSFGKHIYAQPPEMLRLDFFPVLGLSWSSCVVLSFSSPRRIFLRGSFFSFPTQDLSALYFHTFPTQYPVLAYSFLLLMDGARGQGCTRSIS</sequence>
<dbReference type="EMBL" id="HBEL01024872">
    <property type="protein sequence ID" value="CAD8415449.1"/>
    <property type="molecule type" value="Transcribed_RNA"/>
</dbReference>
<evidence type="ECO:0000313" key="1">
    <source>
        <dbReference type="EMBL" id="CAD8415449.1"/>
    </source>
</evidence>
<name>A0A7S0C7M2_9STRA</name>
<proteinExistence type="predicted"/>
<gene>
    <name evidence="1" type="ORF">PINE0816_LOCUS11584</name>
</gene>